<feature type="region of interest" description="Disordered" evidence="4">
    <location>
        <begin position="126"/>
        <end position="148"/>
    </location>
</feature>
<dbReference type="OrthoDB" id="435881at2759"/>
<evidence type="ECO:0000313" key="6">
    <source>
        <dbReference type="EMBL" id="PMD33438.1"/>
    </source>
</evidence>
<evidence type="ECO:0000256" key="3">
    <source>
        <dbReference type="ARBA" id="ARBA00023242"/>
    </source>
</evidence>
<dbReference type="InterPro" id="IPR036864">
    <property type="entry name" value="Zn2-C6_fun-type_DNA-bd_sf"/>
</dbReference>
<dbReference type="STRING" id="1149755.A0A2J6R4J5"/>
<accession>A0A2J6R4J5</accession>
<sequence>MHEGSSLSCLTCRQRKIKCDKLSPCSGCQKSKFTCSYPSKLQSRKKKAGSNQALKLRLEKLEDLVEKLSIRSKSRHPASPAGSINGEGTGSTAELGRLITGGGESRYIENSFWLTLSNEVSGIKQLLNNGSDDEQNNTEDDPNPNSRTGEQAYFFKFNSLASTVSIFHPHPDQIMTLWRIFVERVDPIIRLVHKPTLQTRISEVKDNVAKMNKPFEALMFSIYFSCITSMTEEECRTHLGENKNVLLTRYRFALQQSFARAQFLSNHNMVLLQAMIVYLTCERNHDSTPLVWTLTSVAIRIAQSLGIHRDGSHLGLPFFETEMRRRIWWQIRILDIRTSETHGSDQEAIHTQHHFETKVPLNIDDEDLIPGSVEAPVERTGITEMSVMLLRYETLAALSRLLPQPIHGEFKITTVEQIDQVTEECRRKLEDRFLRHCNMEIPWHWLIVTISRMMLARMWVSVHHRFKIVDLTGLGGVLTKECKDRLFPTSIEIVESCLLLERNESTKQWEWCSRNFIPWQAMAFILSELCIRERDKESDRAWIAVQGAFDEWADVARNPLHDLLWSRMQKLFEKVRRLRVSNSNKAPHVEMTDSHEIPAESTMADTRSTTDPNANGVVMALNNDMGLYYSEHRSSIPGADAEAGSQWQYMEEIQIANIGPDVVNQFDWDVDMDFLPTAGTADVLNGNYFEELDNWW</sequence>
<dbReference type="GO" id="GO:0005634">
    <property type="term" value="C:nucleus"/>
    <property type="evidence" value="ECO:0007669"/>
    <property type="project" value="UniProtKB-SubCell"/>
</dbReference>
<dbReference type="InterPro" id="IPR001138">
    <property type="entry name" value="Zn2Cys6_DnaBD"/>
</dbReference>
<keyword evidence="7" id="KW-1185">Reference proteome</keyword>
<dbReference type="SUPFAM" id="SSF57701">
    <property type="entry name" value="Zn2/Cys6 DNA-binding domain"/>
    <property type="match status" value="1"/>
</dbReference>
<reference evidence="6 7" key="1">
    <citation type="submission" date="2016-04" db="EMBL/GenBank/DDBJ databases">
        <title>A degradative enzymes factory behind the ericoid mycorrhizal symbiosis.</title>
        <authorList>
            <consortium name="DOE Joint Genome Institute"/>
            <person name="Martino E."/>
            <person name="Morin E."/>
            <person name="Grelet G."/>
            <person name="Kuo A."/>
            <person name="Kohler A."/>
            <person name="Daghino S."/>
            <person name="Barry K."/>
            <person name="Choi C."/>
            <person name="Cichocki N."/>
            <person name="Clum A."/>
            <person name="Copeland A."/>
            <person name="Hainaut M."/>
            <person name="Haridas S."/>
            <person name="Labutti K."/>
            <person name="Lindquist E."/>
            <person name="Lipzen A."/>
            <person name="Khouja H.-R."/>
            <person name="Murat C."/>
            <person name="Ohm R."/>
            <person name="Olson A."/>
            <person name="Spatafora J."/>
            <person name="Veneault-Fourrey C."/>
            <person name="Henrissat B."/>
            <person name="Grigoriev I."/>
            <person name="Martin F."/>
            <person name="Perotto S."/>
        </authorList>
    </citation>
    <scope>NUCLEOTIDE SEQUENCE [LARGE SCALE GENOMIC DNA]</scope>
    <source>
        <strain evidence="6 7">F</strain>
    </source>
</reference>
<name>A0A2J6R4J5_HYAVF</name>
<feature type="compositionally biased region" description="Acidic residues" evidence="4">
    <location>
        <begin position="131"/>
        <end position="142"/>
    </location>
</feature>
<dbReference type="EMBL" id="KZ613956">
    <property type="protein sequence ID" value="PMD33438.1"/>
    <property type="molecule type" value="Genomic_DNA"/>
</dbReference>
<dbReference type="Proteomes" id="UP000235786">
    <property type="component" value="Unassembled WGS sequence"/>
</dbReference>
<evidence type="ECO:0000259" key="5">
    <source>
        <dbReference type="PROSITE" id="PS50048"/>
    </source>
</evidence>
<dbReference type="CDD" id="cd00067">
    <property type="entry name" value="GAL4"/>
    <property type="match status" value="1"/>
</dbReference>
<feature type="domain" description="Zn(2)-C6 fungal-type" evidence="5">
    <location>
        <begin position="8"/>
        <end position="37"/>
    </location>
</feature>
<dbReference type="Pfam" id="PF00172">
    <property type="entry name" value="Zn_clus"/>
    <property type="match status" value="1"/>
</dbReference>
<dbReference type="InterPro" id="IPR050613">
    <property type="entry name" value="Sec_Metabolite_Reg"/>
</dbReference>
<dbReference type="CDD" id="cd12148">
    <property type="entry name" value="fungal_TF_MHR"/>
    <property type="match status" value="1"/>
</dbReference>
<dbReference type="InterPro" id="IPR007219">
    <property type="entry name" value="XnlR_reg_dom"/>
</dbReference>
<dbReference type="PANTHER" id="PTHR31001">
    <property type="entry name" value="UNCHARACTERIZED TRANSCRIPTIONAL REGULATORY PROTEIN"/>
    <property type="match status" value="1"/>
</dbReference>
<dbReference type="Gene3D" id="4.10.240.10">
    <property type="entry name" value="Zn(2)-C6 fungal-type DNA-binding domain"/>
    <property type="match status" value="1"/>
</dbReference>
<dbReference type="Pfam" id="PF04082">
    <property type="entry name" value="Fungal_trans"/>
    <property type="match status" value="1"/>
</dbReference>
<dbReference type="PROSITE" id="PS00463">
    <property type="entry name" value="ZN2_CY6_FUNGAL_1"/>
    <property type="match status" value="1"/>
</dbReference>
<evidence type="ECO:0000256" key="1">
    <source>
        <dbReference type="ARBA" id="ARBA00004123"/>
    </source>
</evidence>
<dbReference type="GO" id="GO:0006351">
    <property type="term" value="P:DNA-templated transcription"/>
    <property type="evidence" value="ECO:0007669"/>
    <property type="project" value="InterPro"/>
</dbReference>
<feature type="region of interest" description="Disordered" evidence="4">
    <location>
        <begin position="71"/>
        <end position="96"/>
    </location>
</feature>
<comment type="subcellular location">
    <subcellularLocation>
        <location evidence="1">Nucleus</location>
    </subcellularLocation>
</comment>
<dbReference type="PROSITE" id="PS50048">
    <property type="entry name" value="ZN2_CY6_FUNGAL_2"/>
    <property type="match status" value="1"/>
</dbReference>
<evidence type="ECO:0000313" key="7">
    <source>
        <dbReference type="Proteomes" id="UP000235786"/>
    </source>
</evidence>
<dbReference type="GO" id="GO:0008270">
    <property type="term" value="F:zinc ion binding"/>
    <property type="evidence" value="ECO:0007669"/>
    <property type="project" value="InterPro"/>
</dbReference>
<evidence type="ECO:0000256" key="2">
    <source>
        <dbReference type="ARBA" id="ARBA00022723"/>
    </source>
</evidence>
<keyword evidence="2" id="KW-0479">Metal-binding</keyword>
<dbReference type="GO" id="GO:0000981">
    <property type="term" value="F:DNA-binding transcription factor activity, RNA polymerase II-specific"/>
    <property type="evidence" value="ECO:0007669"/>
    <property type="project" value="InterPro"/>
</dbReference>
<organism evidence="6 7">
    <name type="scientific">Hyaloscypha variabilis (strain UAMH 11265 / GT02V1 / F)</name>
    <name type="common">Meliniomyces variabilis</name>
    <dbReference type="NCBI Taxonomy" id="1149755"/>
    <lineage>
        <taxon>Eukaryota</taxon>
        <taxon>Fungi</taxon>
        <taxon>Dikarya</taxon>
        <taxon>Ascomycota</taxon>
        <taxon>Pezizomycotina</taxon>
        <taxon>Leotiomycetes</taxon>
        <taxon>Helotiales</taxon>
        <taxon>Hyaloscyphaceae</taxon>
        <taxon>Hyaloscypha</taxon>
        <taxon>Hyaloscypha variabilis</taxon>
    </lineage>
</organism>
<dbReference type="SMART" id="SM00066">
    <property type="entry name" value="GAL4"/>
    <property type="match status" value="1"/>
</dbReference>
<protein>
    <recommendedName>
        <fullName evidence="5">Zn(2)-C6 fungal-type domain-containing protein</fullName>
    </recommendedName>
</protein>
<proteinExistence type="predicted"/>
<dbReference type="SMART" id="SM00906">
    <property type="entry name" value="Fungal_trans"/>
    <property type="match status" value="1"/>
</dbReference>
<gene>
    <name evidence="6" type="ORF">L207DRAFT_439330</name>
</gene>
<keyword evidence="3" id="KW-0539">Nucleus</keyword>
<dbReference type="PANTHER" id="PTHR31001:SF50">
    <property type="entry name" value="ZN(II)2CYS6 TRANSCRIPTION FACTOR (EUROFUNG)"/>
    <property type="match status" value="1"/>
</dbReference>
<evidence type="ECO:0000256" key="4">
    <source>
        <dbReference type="SAM" id="MobiDB-lite"/>
    </source>
</evidence>
<dbReference type="GO" id="GO:0003677">
    <property type="term" value="F:DNA binding"/>
    <property type="evidence" value="ECO:0007669"/>
    <property type="project" value="InterPro"/>
</dbReference>
<dbReference type="AlphaFoldDB" id="A0A2J6R4J5"/>